<comment type="caution">
    <text evidence="1">The sequence shown here is derived from an EMBL/GenBank/DDBJ whole genome shotgun (WGS) entry which is preliminary data.</text>
</comment>
<sequence length="150" mass="16919">MKHQIQPNNACFPTVVAMLLGIDVQEVINYGLSLGKHKQWDHIGDYWGYRAMVHDVAAHFHVPYRWAVMMTDTPTLASSKPALPSEKGVIVIRKNGLGAHIVAHENQLIYDGALPGVISWDAWYDMKIVKEKWSITEITPFNPNTKGKQL</sequence>
<reference evidence="1" key="1">
    <citation type="journal article" date="2015" name="Nature">
        <title>Complex archaea that bridge the gap between prokaryotes and eukaryotes.</title>
        <authorList>
            <person name="Spang A."/>
            <person name="Saw J.H."/>
            <person name="Jorgensen S.L."/>
            <person name="Zaremba-Niedzwiedzka K."/>
            <person name="Martijn J."/>
            <person name="Lind A.E."/>
            <person name="van Eijk R."/>
            <person name="Schleper C."/>
            <person name="Guy L."/>
            <person name="Ettema T.J."/>
        </authorList>
    </citation>
    <scope>NUCLEOTIDE SEQUENCE</scope>
</reference>
<accession>A0A0F9LML5</accession>
<dbReference type="AlphaFoldDB" id="A0A0F9LML5"/>
<evidence type="ECO:0000313" key="1">
    <source>
        <dbReference type="EMBL" id="KKM94618.1"/>
    </source>
</evidence>
<gene>
    <name evidence="1" type="ORF">LCGC14_1196610</name>
</gene>
<protein>
    <submittedName>
        <fullName evidence="1">Uncharacterized protein</fullName>
    </submittedName>
</protein>
<proteinExistence type="predicted"/>
<name>A0A0F9LML5_9ZZZZ</name>
<organism evidence="1">
    <name type="scientific">marine sediment metagenome</name>
    <dbReference type="NCBI Taxonomy" id="412755"/>
    <lineage>
        <taxon>unclassified sequences</taxon>
        <taxon>metagenomes</taxon>
        <taxon>ecological metagenomes</taxon>
    </lineage>
</organism>
<dbReference type="EMBL" id="LAZR01006116">
    <property type="protein sequence ID" value="KKM94618.1"/>
    <property type="molecule type" value="Genomic_DNA"/>
</dbReference>